<accession>A0A818PLZ2</accession>
<sequence length="274" mass="31617">MMSDEMLLENNLQPHRRAVLEYEFGEPSSFSYLIGNTKPVYIGITSYTVSPVRYLFLGSGDLRNILDLVRTSSTVHEWDFTLSTSIFALLHILTPMLQLILFVCDESAILQLVRSMHNSEFRQTTTTTAESSQIEYSLRAVCCGRQCLRWYKTKTGNHHSPTDIRTYGDILFLYEGIFDYCNRPGLAVSYLDLNDIEETNVADMTRLVRTLSMIELHRQAENISGARQNSILRHSDYNAFDIKASAEEFDLMRKFFKQNSRQTQDARQHDLIEP</sequence>
<evidence type="ECO:0000313" key="2">
    <source>
        <dbReference type="Proteomes" id="UP000663869"/>
    </source>
</evidence>
<protein>
    <submittedName>
        <fullName evidence="1">Uncharacterized protein</fullName>
    </submittedName>
</protein>
<evidence type="ECO:0000313" key="1">
    <source>
        <dbReference type="EMBL" id="CAF3623224.1"/>
    </source>
</evidence>
<comment type="caution">
    <text evidence="1">The sequence shown here is derived from an EMBL/GenBank/DDBJ whole genome shotgun (WGS) entry which is preliminary data.</text>
</comment>
<dbReference type="EMBL" id="CAJNYU010003034">
    <property type="protein sequence ID" value="CAF3623224.1"/>
    <property type="molecule type" value="Genomic_DNA"/>
</dbReference>
<dbReference type="Proteomes" id="UP000663869">
    <property type="component" value="Unassembled WGS sequence"/>
</dbReference>
<organism evidence="1 2">
    <name type="scientific">Rotaria socialis</name>
    <dbReference type="NCBI Taxonomy" id="392032"/>
    <lineage>
        <taxon>Eukaryota</taxon>
        <taxon>Metazoa</taxon>
        <taxon>Spiralia</taxon>
        <taxon>Gnathifera</taxon>
        <taxon>Rotifera</taxon>
        <taxon>Eurotatoria</taxon>
        <taxon>Bdelloidea</taxon>
        <taxon>Philodinida</taxon>
        <taxon>Philodinidae</taxon>
        <taxon>Rotaria</taxon>
    </lineage>
</organism>
<gene>
    <name evidence="1" type="ORF">FME351_LOCUS23046</name>
</gene>
<proteinExistence type="predicted"/>
<name>A0A818PLZ2_9BILA</name>
<dbReference type="AlphaFoldDB" id="A0A818PLZ2"/>
<reference evidence="1" key="1">
    <citation type="submission" date="2021-02" db="EMBL/GenBank/DDBJ databases">
        <authorList>
            <person name="Nowell W R."/>
        </authorList>
    </citation>
    <scope>NUCLEOTIDE SEQUENCE</scope>
</reference>